<feature type="non-terminal residue" evidence="2">
    <location>
        <position position="243"/>
    </location>
</feature>
<evidence type="ECO:0000313" key="2">
    <source>
        <dbReference type="EMBL" id="MBE6511406.1"/>
    </source>
</evidence>
<dbReference type="AlphaFoldDB" id="A0A8T3VTL7"/>
<evidence type="ECO:0000313" key="3">
    <source>
        <dbReference type="Proteomes" id="UP000713479"/>
    </source>
</evidence>
<comment type="caution">
    <text evidence="2">The sequence shown here is derived from an EMBL/GenBank/DDBJ whole genome shotgun (WGS) entry which is preliminary data.</text>
</comment>
<protein>
    <submittedName>
        <fullName evidence="2">Uncharacterized protein</fullName>
    </submittedName>
</protein>
<evidence type="ECO:0000256" key="1">
    <source>
        <dbReference type="SAM" id="MobiDB-lite"/>
    </source>
</evidence>
<accession>A0A8T3VTL7</accession>
<name>A0A8T3VTL7_9EURY</name>
<dbReference type="EMBL" id="SUTF01000015">
    <property type="protein sequence ID" value="MBE6511406.1"/>
    <property type="molecule type" value="Genomic_DNA"/>
</dbReference>
<organism evidence="2 3">
    <name type="scientific">Methanobrevibacter millerae</name>
    <dbReference type="NCBI Taxonomy" id="230361"/>
    <lineage>
        <taxon>Archaea</taxon>
        <taxon>Methanobacteriati</taxon>
        <taxon>Methanobacteriota</taxon>
        <taxon>Methanomada group</taxon>
        <taxon>Methanobacteria</taxon>
        <taxon>Methanobacteriales</taxon>
        <taxon>Methanobacteriaceae</taxon>
        <taxon>Methanobrevibacter</taxon>
    </lineage>
</organism>
<sequence>MRRKILTLFITILMVTFCFTLVSAENSTNEILTNENNDDDEESRIKDESERIGEVVESKEYGFVNVPFSDGYNGFCINLAQKETNAGEEFVVKNTSAAVNRNGDEIGNYLKILFVDYYDFTVNNPRQAQDIIWKFSDNYHVYDHEIVKGIMELAESGRIIPDHGEEKIINNTTKVKFDFEVLDSQKGSTQNFFGYKLTYSDIMNNILGNSSNNNENAIENETIPENNTTTENETIPENNTTTE</sequence>
<reference evidence="2" key="1">
    <citation type="submission" date="2019-04" db="EMBL/GenBank/DDBJ databases">
        <title>Evolution of Biomass-Degrading Anaerobic Consortia Revealed by Metagenomics.</title>
        <authorList>
            <person name="Peng X."/>
        </authorList>
    </citation>
    <scope>NUCLEOTIDE SEQUENCE</scope>
    <source>
        <strain evidence="2">SIG13</strain>
    </source>
</reference>
<gene>
    <name evidence="2" type="ORF">E7Z74_09170</name>
</gene>
<feature type="region of interest" description="Disordered" evidence="1">
    <location>
        <begin position="213"/>
        <end position="243"/>
    </location>
</feature>
<proteinExistence type="predicted"/>
<dbReference type="Proteomes" id="UP000713479">
    <property type="component" value="Unassembled WGS sequence"/>
</dbReference>